<evidence type="ECO:0000313" key="2">
    <source>
        <dbReference type="Proteomes" id="UP000077275"/>
    </source>
</evidence>
<sequence>MFSKNKNNQLYLFCNDDIFNVFVRFEKNIVYLKPNMSPLIVHLMRQMMDDDVIFCYERYNKIYPFCEGKLNANGHPISINKCIDIKKQQYLCKKCNENFITDIDLVDKNSCYMKEISLQGLNIGLIDYMSLKK</sequence>
<organism evidence="1 2">
    <name type="scientific">Methanobrevibacter cuticularis</name>
    <dbReference type="NCBI Taxonomy" id="47311"/>
    <lineage>
        <taxon>Archaea</taxon>
        <taxon>Methanobacteriati</taxon>
        <taxon>Methanobacteriota</taxon>
        <taxon>Methanomada group</taxon>
        <taxon>Methanobacteria</taxon>
        <taxon>Methanobacteriales</taxon>
        <taxon>Methanobacteriaceae</taxon>
        <taxon>Methanobrevibacter</taxon>
    </lineage>
</organism>
<dbReference type="PATRIC" id="fig|47311.3.peg.14"/>
<proteinExistence type="predicted"/>
<accession>A0A166FLX9</accession>
<keyword evidence="2" id="KW-1185">Reference proteome</keyword>
<evidence type="ECO:0000313" key="1">
    <source>
        <dbReference type="EMBL" id="KZX17815.1"/>
    </source>
</evidence>
<dbReference type="EMBL" id="LWMW01000005">
    <property type="protein sequence ID" value="KZX17815.1"/>
    <property type="molecule type" value="Genomic_DNA"/>
</dbReference>
<dbReference type="STRING" id="47311.MBCUT_00120"/>
<gene>
    <name evidence="1" type="ORF">MBCUT_00120</name>
</gene>
<dbReference type="Proteomes" id="UP000077275">
    <property type="component" value="Unassembled WGS sequence"/>
</dbReference>
<dbReference type="AlphaFoldDB" id="A0A166FLX9"/>
<protein>
    <submittedName>
        <fullName evidence="1">Uncharacterized protein</fullName>
    </submittedName>
</protein>
<comment type="caution">
    <text evidence="1">The sequence shown here is derived from an EMBL/GenBank/DDBJ whole genome shotgun (WGS) entry which is preliminary data.</text>
</comment>
<name>A0A166FLX9_9EURY</name>
<reference evidence="1 2" key="1">
    <citation type="submission" date="2016-04" db="EMBL/GenBank/DDBJ databases">
        <title>Genome sequence of Methanobrevibacter cuticularis DSM 11139.</title>
        <authorList>
            <person name="Poehlein A."/>
            <person name="Seedorf H."/>
            <person name="Daniel R."/>
        </authorList>
    </citation>
    <scope>NUCLEOTIDE SEQUENCE [LARGE SCALE GENOMIC DNA]</scope>
    <source>
        <strain evidence="1 2">DSM 11139</strain>
    </source>
</reference>